<sequence length="398" mass="43936">MFIREAEEPAVKQAGRTFNHLEDLAFLHNSAGAIEALEHLKDINTPKGAGQIRMKWDGAPQIYWGRDEKGRFVLINHNGWLRGGKDPSLKPKNAAALQDFIANQSGSPKTPEEKAERDRFAGQFAGLWDTFEAATPKNFKGYVYADALFLDRPPLDASGVYNFHPNPKSDTTYHVEGSSRLGKRISGANVMVVGHGTFDTFGAPDNTQQPKTSFDEFNLNPQLIVMGPVYNSAPVKVDTAQIDDVEKDIKLSASAIDSFLAIADTPGAGLTNLKTGILYPFVNWAAKSGQLDNLSSELFYSWLQSQDPKKVSEQKKAKIANPNYTAALDSIFRIVLKIMTLKESVLAQLMSGPKGEVWDTHGEGHVKYKSDKQKFSHVKFVPRRAIQTDTGTIPAWTP</sequence>
<accession>A0A6J5KTY9</accession>
<name>A0A6J5KTY9_9CAUD</name>
<dbReference type="Pfam" id="PF19782">
    <property type="entry name" value="DUF6267"/>
    <property type="match status" value="1"/>
</dbReference>
<reference evidence="1" key="1">
    <citation type="submission" date="2020-04" db="EMBL/GenBank/DDBJ databases">
        <authorList>
            <person name="Chiriac C."/>
            <person name="Salcher M."/>
            <person name="Ghai R."/>
            <person name="Kavagutti S V."/>
        </authorList>
    </citation>
    <scope>NUCLEOTIDE SEQUENCE</scope>
</reference>
<evidence type="ECO:0000313" key="2">
    <source>
        <dbReference type="EMBL" id="CAB5208968.1"/>
    </source>
</evidence>
<proteinExistence type="predicted"/>
<dbReference type="InterPro" id="IPR046234">
    <property type="entry name" value="DUF6267"/>
</dbReference>
<protein>
    <submittedName>
        <fullName evidence="1">Uncharacterized protein</fullName>
    </submittedName>
</protein>
<gene>
    <name evidence="2" type="ORF">UFOVP181_270</name>
    <name evidence="1" type="ORF">UFOVP57_369</name>
</gene>
<dbReference type="EMBL" id="LR796187">
    <property type="protein sequence ID" value="CAB4125968.1"/>
    <property type="molecule type" value="Genomic_DNA"/>
</dbReference>
<organism evidence="1">
    <name type="scientific">uncultured Caudovirales phage</name>
    <dbReference type="NCBI Taxonomy" id="2100421"/>
    <lineage>
        <taxon>Viruses</taxon>
        <taxon>Duplodnaviria</taxon>
        <taxon>Heunggongvirae</taxon>
        <taxon>Uroviricota</taxon>
        <taxon>Caudoviricetes</taxon>
        <taxon>Peduoviridae</taxon>
        <taxon>Maltschvirus</taxon>
        <taxon>Maltschvirus maltsch</taxon>
    </lineage>
</organism>
<dbReference type="EMBL" id="LR798231">
    <property type="protein sequence ID" value="CAB5208968.1"/>
    <property type="molecule type" value="Genomic_DNA"/>
</dbReference>
<evidence type="ECO:0000313" key="1">
    <source>
        <dbReference type="EMBL" id="CAB4125968.1"/>
    </source>
</evidence>